<evidence type="ECO:0000313" key="5">
    <source>
        <dbReference type="EMBL" id="CAE0774360.1"/>
    </source>
</evidence>
<keyword evidence="1" id="KW-0472">Membrane</keyword>
<keyword evidence="2" id="KW-0732">Signal</keyword>
<proteinExistence type="predicted"/>
<dbReference type="Pfam" id="PF07466">
    <property type="entry name" value="DUF1517"/>
    <property type="match status" value="1"/>
</dbReference>
<dbReference type="InterPro" id="IPR053023">
    <property type="entry name" value="FLAP_modulator"/>
</dbReference>
<dbReference type="EMBL" id="HBIZ01042259">
    <property type="protein sequence ID" value="CAE0774360.1"/>
    <property type="molecule type" value="Transcribed_RNA"/>
</dbReference>
<keyword evidence="1" id="KW-1133">Transmembrane helix</keyword>
<keyword evidence="1" id="KW-0812">Transmembrane</keyword>
<protein>
    <recommendedName>
        <fullName evidence="6">DUF1517 domain-containing protein</fullName>
    </recommendedName>
</protein>
<name>A0A6T0A215_CHRCT</name>
<evidence type="ECO:0000313" key="4">
    <source>
        <dbReference type="EMBL" id="CAE0774358.1"/>
    </source>
</evidence>
<evidence type="ECO:0000256" key="2">
    <source>
        <dbReference type="SAM" id="SignalP"/>
    </source>
</evidence>
<evidence type="ECO:0000256" key="1">
    <source>
        <dbReference type="SAM" id="Phobius"/>
    </source>
</evidence>
<feature type="signal peptide" evidence="2">
    <location>
        <begin position="1"/>
        <end position="18"/>
    </location>
</feature>
<dbReference type="InterPro" id="IPR010903">
    <property type="entry name" value="DUF1517"/>
</dbReference>
<dbReference type="EMBL" id="HBIZ01042256">
    <property type="protein sequence ID" value="CAE0774357.1"/>
    <property type="molecule type" value="Transcribed_RNA"/>
</dbReference>
<dbReference type="AlphaFoldDB" id="A0A6T0A215"/>
<dbReference type="EMBL" id="HBIZ01042257">
    <property type="protein sequence ID" value="CAE0774358.1"/>
    <property type="molecule type" value="Transcribed_RNA"/>
</dbReference>
<gene>
    <name evidence="3" type="ORF">PCAR00345_LOCUS26991</name>
    <name evidence="4" type="ORF">PCAR00345_LOCUS26992</name>
    <name evidence="5" type="ORF">PCAR00345_LOCUS26994</name>
</gene>
<evidence type="ECO:0008006" key="6">
    <source>
        <dbReference type="Google" id="ProtNLM"/>
    </source>
</evidence>
<dbReference type="PANTHER" id="PTHR33975:SF2">
    <property type="entry name" value="MYELIN-ASSOCIATED OLIGODENDROCYTE BASIC PROTEIN"/>
    <property type="match status" value="1"/>
</dbReference>
<evidence type="ECO:0000313" key="3">
    <source>
        <dbReference type="EMBL" id="CAE0774357.1"/>
    </source>
</evidence>
<feature type="chain" id="PRO_5036191534" description="DUF1517 domain-containing protein" evidence="2">
    <location>
        <begin position="19"/>
        <end position="357"/>
    </location>
</feature>
<feature type="transmembrane region" description="Helical" evidence="1">
    <location>
        <begin position="135"/>
        <end position="160"/>
    </location>
</feature>
<organism evidence="4">
    <name type="scientific">Chrysotila carterae</name>
    <name type="common">Marine alga</name>
    <name type="synonym">Syracosphaera carterae</name>
    <dbReference type="NCBI Taxonomy" id="13221"/>
    <lineage>
        <taxon>Eukaryota</taxon>
        <taxon>Haptista</taxon>
        <taxon>Haptophyta</taxon>
        <taxon>Prymnesiophyceae</taxon>
        <taxon>Isochrysidales</taxon>
        <taxon>Isochrysidaceae</taxon>
        <taxon>Chrysotila</taxon>
    </lineage>
</organism>
<sequence length="357" mass="37409">MAMGSLLLLLLCATSASGAAMRSGMRSTTGSFNLQAASRFSPSLVMSKDGADRFNERAAAAAAVALAVGASPALAASSGGRIGGRAGGGGGYRGGGGGGGYGGGSRTNIIVAPPPVYSPFGFGGFGFSPFGFSPFGYGGFGLGFGLPLPLVLFALGGLALTSFRSSRGIEPEMMGDDPGAAYCIQLACYCGDREKSLYGRLQSLARTAETDTYEGLQQLVSDTCLAMLRSSNDWLAARTSTNLKGFFKNDVESQYNRIVVQERSKWESEQQQLSRTTSKAGQPTYMVVTLVVLLREGSELPAISGTPTLRDAIAQLAADVSVEDNLIAAEVLWTPEEDDDVMDRDDMFLNFPELITI</sequence>
<dbReference type="PANTHER" id="PTHR33975">
    <property type="entry name" value="MYELIN-ASSOCIATED OLIGODENDROCYTE BASIC PROTEIN"/>
    <property type="match status" value="1"/>
</dbReference>
<reference evidence="4" key="1">
    <citation type="submission" date="2021-01" db="EMBL/GenBank/DDBJ databases">
        <authorList>
            <person name="Corre E."/>
            <person name="Pelletier E."/>
            <person name="Niang G."/>
            <person name="Scheremetjew M."/>
            <person name="Finn R."/>
            <person name="Kale V."/>
            <person name="Holt S."/>
            <person name="Cochrane G."/>
            <person name="Meng A."/>
            <person name="Brown T."/>
            <person name="Cohen L."/>
        </authorList>
    </citation>
    <scope>NUCLEOTIDE SEQUENCE</scope>
    <source>
        <strain evidence="4">CCMP645</strain>
    </source>
</reference>
<accession>A0A6T0A215</accession>